<dbReference type="EMBL" id="KV441025">
    <property type="protein sequence ID" value="OAD67216.1"/>
    <property type="molecule type" value="Genomic_DNA"/>
</dbReference>
<evidence type="ECO:0000313" key="1">
    <source>
        <dbReference type="EMBL" id="OAD67216.1"/>
    </source>
</evidence>
<dbReference type="RefSeq" id="XP_018285256.1">
    <property type="nucleotide sequence ID" value="XM_018432756.1"/>
</dbReference>
<organism evidence="1 2">
    <name type="scientific">Phycomyces blakesleeanus (strain ATCC 8743b / DSM 1359 / FGSC 10004 / NBRC 33097 / NRRL 1555)</name>
    <dbReference type="NCBI Taxonomy" id="763407"/>
    <lineage>
        <taxon>Eukaryota</taxon>
        <taxon>Fungi</taxon>
        <taxon>Fungi incertae sedis</taxon>
        <taxon>Mucoromycota</taxon>
        <taxon>Mucoromycotina</taxon>
        <taxon>Mucoromycetes</taxon>
        <taxon>Mucorales</taxon>
        <taxon>Phycomycetaceae</taxon>
        <taxon>Phycomyces</taxon>
    </lineage>
</organism>
<dbReference type="GeneID" id="28993662"/>
<accession>A0A167K3Q4</accession>
<sequence length="85" mass="8983">MGSFGHKDHKYLVFSIPFVWGIAGILPGGGDGDENIVDKVFHQVYLDVVSVAAGGGCSTDSAWPEMAVFKAPYAQLASRPIETGV</sequence>
<reference evidence="2" key="1">
    <citation type="submission" date="2015-06" db="EMBL/GenBank/DDBJ databases">
        <title>Expansion of signal transduction pathways in fungi by whole-genome duplication.</title>
        <authorList>
            <consortium name="DOE Joint Genome Institute"/>
            <person name="Corrochano L.M."/>
            <person name="Kuo A."/>
            <person name="Marcet-Houben M."/>
            <person name="Polaino S."/>
            <person name="Salamov A."/>
            <person name="Villalobos J.M."/>
            <person name="Alvarez M.I."/>
            <person name="Avalos J."/>
            <person name="Benito E.P."/>
            <person name="Benoit I."/>
            <person name="Burger G."/>
            <person name="Camino L.P."/>
            <person name="Canovas D."/>
            <person name="Cerda-Olmedo E."/>
            <person name="Cheng J.-F."/>
            <person name="Dominguez A."/>
            <person name="Elias M."/>
            <person name="Eslava A.P."/>
            <person name="Glaser F."/>
            <person name="Grimwood J."/>
            <person name="Gutierrez G."/>
            <person name="Heitman J."/>
            <person name="Henrissat B."/>
            <person name="Iturriaga E.A."/>
            <person name="Lang B.F."/>
            <person name="Lavin J.L."/>
            <person name="Lee S."/>
            <person name="Li W."/>
            <person name="Lindquist E."/>
            <person name="Lopez-Garcia S."/>
            <person name="Luque E.M."/>
            <person name="Marcos A.T."/>
            <person name="Martin J."/>
            <person name="McCluskey K."/>
            <person name="Medina H.R."/>
            <person name="Miralles-Duran A."/>
            <person name="Miyazaki A."/>
            <person name="Munoz-Torres E."/>
            <person name="Oguiza J.A."/>
            <person name="Ohm R."/>
            <person name="Olmedo M."/>
            <person name="Orejas M."/>
            <person name="Ortiz-Castellanos L."/>
            <person name="Pisabarro A.G."/>
            <person name="Rodriguez-Romero J."/>
            <person name="Ruiz-Herrera J."/>
            <person name="Ruiz-Vazquez R."/>
            <person name="Sanz C."/>
            <person name="Schackwitz W."/>
            <person name="Schmutz J."/>
            <person name="Shahriari M."/>
            <person name="Shelest E."/>
            <person name="Silva-Franco F."/>
            <person name="Soanes D."/>
            <person name="Syed K."/>
            <person name="Tagua V.G."/>
            <person name="Talbot N.J."/>
            <person name="Thon M."/>
            <person name="De vries R.P."/>
            <person name="Wiebenga A."/>
            <person name="Yadav J.S."/>
            <person name="Braun E.L."/>
            <person name="Baker S."/>
            <person name="Garre V."/>
            <person name="Horwitz B."/>
            <person name="Torres-Martinez S."/>
            <person name="Idnurm A."/>
            <person name="Herrera-Estrella A."/>
            <person name="Gabaldon T."/>
            <person name="Grigoriev I.V."/>
        </authorList>
    </citation>
    <scope>NUCLEOTIDE SEQUENCE [LARGE SCALE GENOMIC DNA]</scope>
    <source>
        <strain evidence="2">NRRL 1555(-)</strain>
    </source>
</reference>
<dbReference type="Proteomes" id="UP000077315">
    <property type="component" value="Unassembled WGS sequence"/>
</dbReference>
<name>A0A167K3Q4_PHYB8</name>
<dbReference type="AlphaFoldDB" id="A0A167K3Q4"/>
<dbReference type="VEuPathDB" id="FungiDB:PHYBLDRAFT_151824"/>
<proteinExistence type="predicted"/>
<dbReference type="InParanoid" id="A0A167K3Q4"/>
<evidence type="ECO:0000313" key="2">
    <source>
        <dbReference type="Proteomes" id="UP000077315"/>
    </source>
</evidence>
<keyword evidence="2" id="KW-1185">Reference proteome</keyword>
<protein>
    <submittedName>
        <fullName evidence="1">Uncharacterized protein</fullName>
    </submittedName>
</protein>
<gene>
    <name evidence="1" type="ORF">PHYBLDRAFT_151824</name>
</gene>